<dbReference type="SUPFAM" id="SSF55729">
    <property type="entry name" value="Acyl-CoA N-acyltransferases (Nat)"/>
    <property type="match status" value="1"/>
</dbReference>
<reference evidence="2 3" key="1">
    <citation type="submission" date="2016-04" db="EMBL/GenBank/DDBJ databases">
        <title>Comparative Genomics and Epigenetics of Sporosarcina ureae.</title>
        <authorList>
            <person name="Oliver A.S."/>
            <person name="Cooper K.K."/>
        </authorList>
    </citation>
    <scope>NUCLEOTIDE SEQUENCE [LARGE SCALE GENOMIC DNA]</scope>
    <source>
        <strain evidence="2 3">S204</strain>
    </source>
</reference>
<sequence length="198" mass="23279">MHWYNKLKEYFPIEEMKSQEHMETLLNDKGNVYYKEEGPKHVLMYVETEDFVFVDYLFVSSAARGEGLGKKLLDSLKTKKKPILLEVEPVDEAEPDTEKRLKFYAREEFMHAQKIGYNRRSLATGEQTILEILYWAPPQSSQADEQDVFNAMKTTYEEIHTYKDQDFYGDSYDSTDKVLQYQAKPKKNILEPFTTVSV</sequence>
<dbReference type="EMBL" id="CP015108">
    <property type="protein sequence ID" value="ARF14416.1"/>
    <property type="molecule type" value="Genomic_DNA"/>
</dbReference>
<evidence type="ECO:0000313" key="3">
    <source>
        <dbReference type="Proteomes" id="UP000192486"/>
    </source>
</evidence>
<dbReference type="Proteomes" id="UP000192486">
    <property type="component" value="Chromosome"/>
</dbReference>
<organism evidence="2 3">
    <name type="scientific">Sporosarcina ureae</name>
    <dbReference type="NCBI Taxonomy" id="1571"/>
    <lineage>
        <taxon>Bacteria</taxon>
        <taxon>Bacillati</taxon>
        <taxon>Bacillota</taxon>
        <taxon>Bacilli</taxon>
        <taxon>Bacillales</taxon>
        <taxon>Caryophanaceae</taxon>
        <taxon>Sporosarcina</taxon>
    </lineage>
</organism>
<dbReference type="CDD" id="cd04301">
    <property type="entry name" value="NAT_SF"/>
    <property type="match status" value="1"/>
</dbReference>
<feature type="domain" description="N-acetyltransferase" evidence="1">
    <location>
        <begin position="1"/>
        <end position="139"/>
    </location>
</feature>
<dbReference type="InterPro" id="IPR016181">
    <property type="entry name" value="Acyl_CoA_acyltransferase"/>
</dbReference>
<protein>
    <submittedName>
        <fullName evidence="2">Acetyltransferase</fullName>
    </submittedName>
</protein>
<dbReference type="InterPro" id="IPR000182">
    <property type="entry name" value="GNAT_dom"/>
</dbReference>
<evidence type="ECO:0000259" key="1">
    <source>
        <dbReference type="PROSITE" id="PS51186"/>
    </source>
</evidence>
<name>A0ABM6JWB8_SPOUR</name>
<keyword evidence="3" id="KW-1185">Reference proteome</keyword>
<gene>
    <name evidence="2" type="ORF">SporoS204_09830</name>
</gene>
<dbReference type="PROSITE" id="PS51186">
    <property type="entry name" value="GNAT"/>
    <property type="match status" value="1"/>
</dbReference>
<proteinExistence type="predicted"/>
<accession>A0ABM6JWB8</accession>
<dbReference type="RefSeq" id="WP_029053378.1">
    <property type="nucleotide sequence ID" value="NZ_CP015108.1"/>
</dbReference>
<evidence type="ECO:0000313" key="2">
    <source>
        <dbReference type="EMBL" id="ARF14416.1"/>
    </source>
</evidence>
<dbReference type="Gene3D" id="3.40.630.30">
    <property type="match status" value="1"/>
</dbReference>